<sequence length="957" mass="103450">MTELPLENAARGKGSANPDLDAVSFGPFSLRSRLLERDGVPVKLGSRAMDILRLLISRAGEVVPKNEILAFAWSGLAVEEISLRVHVAELRKVLGDGKDGARYITNIPSRGYCFVATVERGERLPASKPAPQTSGSVTSPLSLPHRLDRMIGREDVLPELAARLLSERFVTLRGPGGIGKSTVAIALAHEMWETFEGGVHFLDLGPLRDAALVVSTLAAALGLVVHHADPTGSVVSYLRGRRLLLVLDSCEHVIDEVARLAETIHREAPGVSLLATSRESLLVEGEQIFELVPLPGPPQGAGLSANEMVNYPAARLFMERAAAAGHRSDVTDEDAEVLAEICGKLDGIALAIELAAARVGVYGLREMAALLDSRLKLEWRGRRTAPPRQQTLGATLDWSFGLIGEAERIVLQRLAVFAGPFTLQDAMAIAAAENEPVDRGVDALEQLVAKSLVSTRPEGASRRYRLLDATRAYALQKLVEAGEAQAVARRHAGYVHRSLETSMTETAGGDQVSRSQSRAGLLADARAALEWSYANDFGADLRVPLAGSCARLFVELNLLNEARLWSQRALAMLGDTNRGGRWELELQSTLGHAFMFTERNSEQAESALKRGLEIADELGDHANKFRLLSRLNMFYRRTGDFRHLIPIALEAERVARLIGDTAGIAGSKALVGVSYHLVGNQTEAQAHLDEGVRDDAALRGAQPGHFAYSRTPQIPLARVLWLRGFPDRAVECVRPLIGAAAPRDVVMHCIALCWSASVFGWVGDWGTVEALTGRLAAHAGMHGLAPYEAVAAGFRAQTMIARGEVRGGIDLLRTALPRLHADRYELYASAFIAELSQGLAALGQLAEGRAVLHEAIARIGPEGAAFDMPELLRLRGELEARGDELDAAEASLAASIATAERQGALSWRLRSEMSLVRLRRRQGVRNPLDDLAKTLARFSEGFETADLKAARAMLDEG</sequence>
<gene>
    <name evidence="4" type="ORF">FXB40_16770</name>
</gene>
<dbReference type="OrthoDB" id="4473689at2"/>
<dbReference type="InterPro" id="IPR058852">
    <property type="entry name" value="HTH_77"/>
</dbReference>
<dbReference type="Proteomes" id="UP000324758">
    <property type="component" value="Unassembled WGS sequence"/>
</dbReference>
<feature type="DNA-binding region" description="OmpR/PhoB-type" evidence="2">
    <location>
        <begin position="18"/>
        <end position="116"/>
    </location>
</feature>
<dbReference type="PANTHER" id="PTHR47691">
    <property type="entry name" value="REGULATOR-RELATED"/>
    <property type="match status" value="1"/>
</dbReference>
<dbReference type="Gene3D" id="1.25.40.10">
    <property type="entry name" value="Tetratricopeptide repeat domain"/>
    <property type="match status" value="1"/>
</dbReference>
<dbReference type="PROSITE" id="PS51755">
    <property type="entry name" value="OMPR_PHOB"/>
    <property type="match status" value="1"/>
</dbReference>
<evidence type="ECO:0000256" key="2">
    <source>
        <dbReference type="PROSITE-ProRule" id="PRU01091"/>
    </source>
</evidence>
<accession>A0A5D3KGY3</accession>
<dbReference type="InterPro" id="IPR027417">
    <property type="entry name" value="P-loop_NTPase"/>
</dbReference>
<proteinExistence type="predicted"/>
<name>A0A5D3KGY3_9BRAD</name>
<reference evidence="4 5" key="1">
    <citation type="submission" date="2019-08" db="EMBL/GenBank/DDBJ databases">
        <title>Bradyrhizobium hipponensis sp. nov., a rhizobium isolated from a Lupinus angustifolius root nodule in Tunisia.</title>
        <authorList>
            <person name="Off K."/>
            <person name="Rejili M."/>
            <person name="Mars M."/>
            <person name="Brachmann A."/>
            <person name="Marin M."/>
        </authorList>
    </citation>
    <scope>NUCLEOTIDE SEQUENCE [LARGE SCALE GENOMIC DNA]</scope>
    <source>
        <strain evidence="4 5">CTAW71</strain>
    </source>
</reference>
<dbReference type="SUPFAM" id="SSF46894">
    <property type="entry name" value="C-terminal effector domain of the bipartite response regulators"/>
    <property type="match status" value="1"/>
</dbReference>
<dbReference type="PANTHER" id="PTHR47691:SF3">
    <property type="entry name" value="HTH-TYPE TRANSCRIPTIONAL REGULATOR RV0890C-RELATED"/>
    <property type="match status" value="1"/>
</dbReference>
<dbReference type="Pfam" id="PF00486">
    <property type="entry name" value="Trans_reg_C"/>
    <property type="match status" value="1"/>
</dbReference>
<dbReference type="CDD" id="cd00383">
    <property type="entry name" value="trans_reg_C"/>
    <property type="match status" value="1"/>
</dbReference>
<dbReference type="SUPFAM" id="SSF52540">
    <property type="entry name" value="P-loop containing nucleoside triphosphate hydrolases"/>
    <property type="match status" value="1"/>
</dbReference>
<evidence type="ECO:0000313" key="5">
    <source>
        <dbReference type="Proteomes" id="UP000324758"/>
    </source>
</evidence>
<evidence type="ECO:0000313" key="4">
    <source>
        <dbReference type="EMBL" id="TYL94752.1"/>
    </source>
</evidence>
<dbReference type="Gene3D" id="3.40.50.300">
    <property type="entry name" value="P-loop containing nucleotide triphosphate hydrolases"/>
    <property type="match status" value="1"/>
</dbReference>
<evidence type="ECO:0000256" key="1">
    <source>
        <dbReference type="ARBA" id="ARBA00023125"/>
    </source>
</evidence>
<dbReference type="InterPro" id="IPR011990">
    <property type="entry name" value="TPR-like_helical_dom_sf"/>
</dbReference>
<dbReference type="InterPro" id="IPR001867">
    <property type="entry name" value="OmpR/PhoB-type_DNA-bd"/>
</dbReference>
<dbReference type="InterPro" id="IPR036388">
    <property type="entry name" value="WH-like_DNA-bd_sf"/>
</dbReference>
<feature type="domain" description="OmpR/PhoB-type" evidence="3">
    <location>
        <begin position="18"/>
        <end position="116"/>
    </location>
</feature>
<dbReference type="EMBL" id="VSSS01000026">
    <property type="protein sequence ID" value="TYL94752.1"/>
    <property type="molecule type" value="Genomic_DNA"/>
</dbReference>
<dbReference type="RefSeq" id="WP_148773290.1">
    <property type="nucleotide sequence ID" value="NZ_VSSS01000026.1"/>
</dbReference>
<dbReference type="Pfam" id="PF25872">
    <property type="entry name" value="HTH_77"/>
    <property type="match status" value="1"/>
</dbReference>
<dbReference type="GO" id="GO:0003677">
    <property type="term" value="F:DNA binding"/>
    <property type="evidence" value="ECO:0007669"/>
    <property type="project" value="UniProtKB-UniRule"/>
</dbReference>
<dbReference type="Gene3D" id="1.10.10.10">
    <property type="entry name" value="Winged helix-like DNA-binding domain superfamily/Winged helix DNA-binding domain"/>
    <property type="match status" value="1"/>
</dbReference>
<dbReference type="AlphaFoldDB" id="A0A5D3KGY3"/>
<dbReference type="GO" id="GO:0006355">
    <property type="term" value="P:regulation of DNA-templated transcription"/>
    <property type="evidence" value="ECO:0007669"/>
    <property type="project" value="InterPro"/>
</dbReference>
<evidence type="ECO:0000259" key="3">
    <source>
        <dbReference type="PROSITE" id="PS51755"/>
    </source>
</evidence>
<protein>
    <submittedName>
        <fullName evidence="4">ATPase</fullName>
    </submittedName>
</protein>
<keyword evidence="5" id="KW-1185">Reference proteome</keyword>
<organism evidence="4 5">
    <name type="scientific">Bradyrhizobium rifense</name>
    <dbReference type="NCBI Taxonomy" id="515499"/>
    <lineage>
        <taxon>Bacteria</taxon>
        <taxon>Pseudomonadati</taxon>
        <taxon>Pseudomonadota</taxon>
        <taxon>Alphaproteobacteria</taxon>
        <taxon>Hyphomicrobiales</taxon>
        <taxon>Nitrobacteraceae</taxon>
        <taxon>Bradyrhizobium</taxon>
    </lineage>
</organism>
<dbReference type="SMART" id="SM00862">
    <property type="entry name" value="Trans_reg_C"/>
    <property type="match status" value="1"/>
</dbReference>
<keyword evidence="1 2" id="KW-0238">DNA-binding</keyword>
<dbReference type="InterPro" id="IPR016032">
    <property type="entry name" value="Sig_transdc_resp-reg_C-effctor"/>
</dbReference>
<comment type="caution">
    <text evidence="4">The sequence shown here is derived from an EMBL/GenBank/DDBJ whole genome shotgun (WGS) entry which is preliminary data.</text>
</comment>
<dbReference type="GO" id="GO:0000160">
    <property type="term" value="P:phosphorelay signal transduction system"/>
    <property type="evidence" value="ECO:0007669"/>
    <property type="project" value="InterPro"/>
</dbReference>